<proteinExistence type="predicted"/>
<gene>
    <name evidence="2" type="ordered locus">AM1_B0246</name>
</gene>
<sequence>MILRVPVISPEGQPLMPTKPSRARRMVRDGKAVGKWNDAGVYYIQLTADPSDTQTQPIHLGCDPGKSYSGIAVQSAHFTLYTAHLVLPFQRIKERLGAAVIKNGKVIKNVRGRALQRRVRRGRRINRKVPFHLRAHRQKRFNNRRQPKLPPSIKASRQMELRVIKELSKIFPITSIVYEVVKADVDRTSGRKGAKSGKGFSPVMTAQYWAMEQLEAIAPVIKRHGWQKDGNGTSQIRKHLGLIKCKDKKAQAPEAHAVDGIALAASQFTRYQASQSDSMDWVGSIDVTPCQFRVITRPAYFRRALHFDNPGKGGTHKRKGGTVTPWVFRSGDLVVGEKAGKVFRGWVGGYTKKAKSVSLYDHNWRRIGKFVVSKCTLLRRSNKLCVA</sequence>
<dbReference type="AlphaFoldDB" id="A8ZLD7"/>
<dbReference type="InterPro" id="IPR025938">
    <property type="entry name" value="RRXRR_dom"/>
</dbReference>
<accession>A8ZLD7</accession>
<reference evidence="2 3" key="1">
    <citation type="journal article" date="2008" name="Proc. Natl. Acad. Sci. U.S.A.">
        <title>Niche adaptation and genome expansion in the chlorophyll d-producing cyanobacterium Acaryochloris marina.</title>
        <authorList>
            <person name="Swingley W.D."/>
            <person name="Chen M."/>
            <person name="Cheung P.C."/>
            <person name="Conrad A.L."/>
            <person name="Dejesa L.C."/>
            <person name="Hao J."/>
            <person name="Honchak B.M."/>
            <person name="Karbach L.E."/>
            <person name="Kurdoglu A."/>
            <person name="Lahiri S."/>
            <person name="Mastrian S.D."/>
            <person name="Miyashita H."/>
            <person name="Page L."/>
            <person name="Ramakrishna P."/>
            <person name="Satoh S."/>
            <person name="Sattley W.M."/>
            <person name="Shimada Y."/>
            <person name="Taylor H.L."/>
            <person name="Tomo T."/>
            <person name="Tsuchiya T."/>
            <person name="Wang Z.T."/>
            <person name="Raymond J."/>
            <person name="Mimuro M."/>
            <person name="Blankenship R.E."/>
            <person name="Touchman J.W."/>
        </authorList>
    </citation>
    <scope>NUCLEOTIDE SEQUENCE [LARGE SCALE GENOMIC DNA]</scope>
    <source>
        <strain evidence="3">MBIC 11017</strain>
        <plasmid evidence="3">Plasmid pREB2</plasmid>
    </source>
</reference>
<dbReference type="HOGENOM" id="CLU_046248_1_0_3"/>
<evidence type="ECO:0000313" key="3">
    <source>
        <dbReference type="Proteomes" id="UP000000268"/>
    </source>
</evidence>
<name>A8ZLD7_ACAM1</name>
<evidence type="ECO:0000259" key="1">
    <source>
        <dbReference type="Pfam" id="PF14239"/>
    </source>
</evidence>
<protein>
    <recommendedName>
        <fullName evidence="1">RRXRR domain-containing protein</fullName>
    </recommendedName>
</protein>
<dbReference type="EMBL" id="CP000839">
    <property type="protein sequence ID" value="ABW31965.1"/>
    <property type="molecule type" value="Genomic_DNA"/>
</dbReference>
<organism evidence="2 3">
    <name type="scientific">Acaryochloris marina (strain MBIC 11017)</name>
    <dbReference type="NCBI Taxonomy" id="329726"/>
    <lineage>
        <taxon>Bacteria</taxon>
        <taxon>Bacillati</taxon>
        <taxon>Cyanobacteriota</taxon>
        <taxon>Cyanophyceae</taxon>
        <taxon>Acaryochloridales</taxon>
        <taxon>Acaryochloridaceae</taxon>
        <taxon>Acaryochloris</taxon>
    </lineage>
</organism>
<feature type="domain" description="RRXRR" evidence="1">
    <location>
        <begin position="5"/>
        <end position="196"/>
    </location>
</feature>
<dbReference type="Proteomes" id="UP000000268">
    <property type="component" value="Plasmid pREB2"/>
</dbReference>
<keyword evidence="2" id="KW-0614">Plasmid</keyword>
<evidence type="ECO:0000313" key="2">
    <source>
        <dbReference type="EMBL" id="ABW31965.1"/>
    </source>
</evidence>
<geneLocation type="plasmid" evidence="2 3">
    <name>pREB2</name>
</geneLocation>
<dbReference type="KEGG" id="amr:AM1_B0246"/>
<keyword evidence="3" id="KW-1185">Reference proteome</keyword>
<dbReference type="Pfam" id="PF14239">
    <property type="entry name" value="RRXRR"/>
    <property type="match status" value="1"/>
</dbReference>